<dbReference type="Proteomes" id="UP000554482">
    <property type="component" value="Unassembled WGS sequence"/>
</dbReference>
<dbReference type="AlphaFoldDB" id="A0A7J6WUV2"/>
<name>A0A7J6WUV2_THATH</name>
<gene>
    <name evidence="1" type="ORF">FRX31_010570</name>
</gene>
<organism evidence="1 2">
    <name type="scientific">Thalictrum thalictroides</name>
    <name type="common">Rue-anemone</name>
    <name type="synonym">Anemone thalictroides</name>
    <dbReference type="NCBI Taxonomy" id="46969"/>
    <lineage>
        <taxon>Eukaryota</taxon>
        <taxon>Viridiplantae</taxon>
        <taxon>Streptophyta</taxon>
        <taxon>Embryophyta</taxon>
        <taxon>Tracheophyta</taxon>
        <taxon>Spermatophyta</taxon>
        <taxon>Magnoliopsida</taxon>
        <taxon>Ranunculales</taxon>
        <taxon>Ranunculaceae</taxon>
        <taxon>Thalictroideae</taxon>
        <taxon>Thalictrum</taxon>
    </lineage>
</organism>
<dbReference type="EMBL" id="JABWDY010011393">
    <property type="protein sequence ID" value="KAF5199842.1"/>
    <property type="molecule type" value="Genomic_DNA"/>
</dbReference>
<comment type="caution">
    <text evidence="1">The sequence shown here is derived from an EMBL/GenBank/DDBJ whole genome shotgun (WGS) entry which is preliminary data.</text>
</comment>
<sequence length="106" mass="12055">MFFLDCKHTWTPTQRLPEAVVSKSIPCNGTTSPWDYLWVRLERGREHCLHCWHLALADWQCKCNGSQQKHKNSCTLCLYATLTGVIERCNCATIGGREKNVGASSR</sequence>
<keyword evidence="2" id="KW-1185">Reference proteome</keyword>
<evidence type="ECO:0000313" key="2">
    <source>
        <dbReference type="Proteomes" id="UP000554482"/>
    </source>
</evidence>
<reference evidence="1 2" key="1">
    <citation type="submission" date="2020-06" db="EMBL/GenBank/DDBJ databases">
        <title>Transcriptomic and genomic resources for Thalictrum thalictroides and T. hernandezii: Facilitating candidate gene discovery in an emerging model plant lineage.</title>
        <authorList>
            <person name="Arias T."/>
            <person name="Riano-Pachon D.M."/>
            <person name="Di Stilio V.S."/>
        </authorList>
    </citation>
    <scope>NUCLEOTIDE SEQUENCE [LARGE SCALE GENOMIC DNA]</scope>
    <source>
        <strain evidence="2">cv. WT478/WT964</strain>
        <tissue evidence="1">Leaves</tissue>
    </source>
</reference>
<evidence type="ECO:0000313" key="1">
    <source>
        <dbReference type="EMBL" id="KAF5199842.1"/>
    </source>
</evidence>
<accession>A0A7J6WUV2</accession>
<protein>
    <submittedName>
        <fullName evidence="1">Uncharacterized protein</fullName>
    </submittedName>
</protein>
<proteinExistence type="predicted"/>